<dbReference type="InterPro" id="IPR036388">
    <property type="entry name" value="WH-like_DNA-bd_sf"/>
</dbReference>
<evidence type="ECO:0000259" key="6">
    <source>
        <dbReference type="PROSITE" id="PS51755"/>
    </source>
</evidence>
<gene>
    <name evidence="7" type="ORF">GCM10007167_17860</name>
</gene>
<dbReference type="AlphaFoldDB" id="A0A918Z4T3"/>
<reference evidence="7" key="1">
    <citation type="journal article" date="2014" name="Int. J. Syst. Evol. Microbiol.">
        <title>Complete genome sequence of Corynebacterium casei LMG S-19264T (=DSM 44701T), isolated from a smear-ripened cheese.</title>
        <authorList>
            <consortium name="US DOE Joint Genome Institute (JGI-PGF)"/>
            <person name="Walter F."/>
            <person name="Albersmeier A."/>
            <person name="Kalinowski J."/>
            <person name="Ruckert C."/>
        </authorList>
    </citation>
    <scope>NUCLEOTIDE SEQUENCE</scope>
    <source>
        <strain evidence="7">KCTC 32020</strain>
    </source>
</reference>
<dbReference type="InterPro" id="IPR001867">
    <property type="entry name" value="OmpR/PhoB-type_DNA-bd"/>
</dbReference>
<evidence type="ECO:0000256" key="3">
    <source>
        <dbReference type="PROSITE-ProRule" id="PRU01091"/>
    </source>
</evidence>
<accession>A0A918Z4T3</accession>
<protein>
    <submittedName>
        <fullName evidence="7">Biopolymer transporter Tol</fullName>
    </submittedName>
</protein>
<keyword evidence="8" id="KW-1185">Reference proteome</keyword>
<dbReference type="Gene3D" id="2.120.10.30">
    <property type="entry name" value="TolB, C-terminal domain"/>
    <property type="match status" value="2"/>
</dbReference>
<evidence type="ECO:0000256" key="2">
    <source>
        <dbReference type="ARBA" id="ARBA00023125"/>
    </source>
</evidence>
<dbReference type="GO" id="GO:0003677">
    <property type="term" value="F:DNA binding"/>
    <property type="evidence" value="ECO:0007669"/>
    <property type="project" value="UniProtKB-UniRule"/>
</dbReference>
<dbReference type="SMART" id="SM00862">
    <property type="entry name" value="Trans_reg_C"/>
    <property type="match status" value="1"/>
</dbReference>
<dbReference type="InterPro" id="IPR011042">
    <property type="entry name" value="6-blade_b-propeller_TolB-like"/>
</dbReference>
<dbReference type="InterPro" id="IPR011659">
    <property type="entry name" value="WD40"/>
</dbReference>
<dbReference type="Pfam" id="PF07676">
    <property type="entry name" value="PD40"/>
    <property type="match status" value="4"/>
</dbReference>
<evidence type="ECO:0000313" key="7">
    <source>
        <dbReference type="EMBL" id="GHE36126.1"/>
    </source>
</evidence>
<feature type="transmembrane region" description="Helical" evidence="5">
    <location>
        <begin position="173"/>
        <end position="193"/>
    </location>
</feature>
<comment type="similarity">
    <text evidence="1">Belongs to the TolB family.</text>
</comment>
<dbReference type="PANTHER" id="PTHR36842">
    <property type="entry name" value="PROTEIN TOLB HOMOLOG"/>
    <property type="match status" value="1"/>
</dbReference>
<dbReference type="PROSITE" id="PS51755">
    <property type="entry name" value="OMPR_PHOB"/>
    <property type="match status" value="1"/>
</dbReference>
<feature type="region of interest" description="Disordered" evidence="4">
    <location>
        <begin position="143"/>
        <end position="164"/>
    </location>
</feature>
<keyword evidence="5" id="KW-1133">Transmembrane helix</keyword>
<dbReference type="Gene3D" id="2.120.10.60">
    <property type="entry name" value="Tricorn protease N-terminal domain"/>
    <property type="match status" value="1"/>
</dbReference>
<evidence type="ECO:0000256" key="5">
    <source>
        <dbReference type="SAM" id="Phobius"/>
    </source>
</evidence>
<dbReference type="EMBL" id="BNCF01000009">
    <property type="protein sequence ID" value="GHE36126.1"/>
    <property type="molecule type" value="Genomic_DNA"/>
</dbReference>
<proteinExistence type="inferred from homology"/>
<comment type="caution">
    <text evidence="7">The sequence shown here is derived from an EMBL/GenBank/DDBJ whole genome shotgun (WGS) entry which is preliminary data.</text>
</comment>
<reference evidence="7" key="2">
    <citation type="submission" date="2020-09" db="EMBL/GenBank/DDBJ databases">
        <authorList>
            <person name="Sun Q."/>
            <person name="Kim S."/>
        </authorList>
    </citation>
    <scope>NUCLEOTIDE SEQUENCE</scope>
    <source>
        <strain evidence="7">KCTC 32020</strain>
    </source>
</reference>
<keyword evidence="2 3" id="KW-0238">DNA-binding</keyword>
<dbReference type="GO" id="GO:0000160">
    <property type="term" value="P:phosphorelay signal transduction system"/>
    <property type="evidence" value="ECO:0007669"/>
    <property type="project" value="InterPro"/>
</dbReference>
<evidence type="ECO:0000256" key="4">
    <source>
        <dbReference type="SAM" id="MobiDB-lite"/>
    </source>
</evidence>
<keyword evidence="5" id="KW-0472">Membrane</keyword>
<feature type="DNA-binding region" description="OmpR/PhoB-type" evidence="3">
    <location>
        <begin position="13"/>
        <end position="113"/>
    </location>
</feature>
<dbReference type="Proteomes" id="UP000636453">
    <property type="component" value="Unassembled WGS sequence"/>
</dbReference>
<dbReference type="InterPro" id="IPR016032">
    <property type="entry name" value="Sig_transdc_resp-reg_C-effctor"/>
</dbReference>
<sequence>MVRSATAMALTATETVRVGECLVDIPLREVRAPHARRPVRITPKAMGVLLTLARNAGKVVGRDTLLAEVWPGTLPTDDVVTQAITQLRKAFGERRGEARYIETIAKSGYRLLAEVEWLDAPEPALPVATVTLPPLAVIDAPEPSPSLPASPVPPAPAAAPARPARGASPGRRALIVAAVVLTALVLILAVLLVRREAEMADLARSLADASQTGRPYRLLTSAPGFEFAPTLSPDAAMVAYAASRPQRRGTAIFVQTTEPTTARALTAPPAGASDRNPAWSPDGRRIAFERRGPGAACSVMVVPASGGEPRKATDCDPRDLVSFSWTPDGQGLLFGSMHAEGVRVGLRVLDLASGAWRAIPYASAARDLDHAPRYSPDGRWIVFARNPQLGDLWRVPAEGGRAEPLTGQRMEIRGWDWLPDGEGLVFGRRIDSGTRVYRFDLRTREVRDLGIDNAQSPVVAGRWLAFVNRRPEFGLFRFERVAPSGREAVGERLFASSGRDAQPAIAPDARQIVFTSDRSGQFALWWADVAARTPPRLLSAVNPDMRRMPEWSWDSRRLLVVGRDGQGRIGLYEVTPATGQVTMLPVPVTDPIQGLYLPQPDRVLVGSGDGAGQVRLTLFDRSRAPWRALATLEDVSLAKVDPLRDRVLFTRLSEDGLWQADLALSPGSVRRIDAEAPARWAFRNWDIARDGRIYYLEQAADCAARLREIGSDAPPPPRCLDRDRLFTTNGFSVSGSGNAIYVPLATEDGSDIAFMPLPPEPPRGVAGWVK</sequence>
<dbReference type="PANTHER" id="PTHR36842:SF1">
    <property type="entry name" value="PROTEIN TOLB"/>
    <property type="match status" value="1"/>
</dbReference>
<dbReference type="Pfam" id="PF00486">
    <property type="entry name" value="Trans_reg_C"/>
    <property type="match status" value="1"/>
</dbReference>
<name>A0A918Z4T3_9GAMM</name>
<dbReference type="CDD" id="cd00383">
    <property type="entry name" value="trans_reg_C"/>
    <property type="match status" value="1"/>
</dbReference>
<organism evidence="7 8">
    <name type="scientific">Vulcaniibacterium thermophilum</name>
    <dbReference type="NCBI Taxonomy" id="1169913"/>
    <lineage>
        <taxon>Bacteria</taxon>
        <taxon>Pseudomonadati</taxon>
        <taxon>Pseudomonadota</taxon>
        <taxon>Gammaproteobacteria</taxon>
        <taxon>Lysobacterales</taxon>
        <taxon>Lysobacteraceae</taxon>
        <taxon>Vulcaniibacterium</taxon>
    </lineage>
</organism>
<keyword evidence="5" id="KW-0812">Transmembrane</keyword>
<evidence type="ECO:0000313" key="8">
    <source>
        <dbReference type="Proteomes" id="UP000636453"/>
    </source>
</evidence>
<evidence type="ECO:0000256" key="1">
    <source>
        <dbReference type="ARBA" id="ARBA00009820"/>
    </source>
</evidence>
<feature type="compositionally biased region" description="Pro residues" evidence="4">
    <location>
        <begin position="143"/>
        <end position="157"/>
    </location>
</feature>
<dbReference type="SUPFAM" id="SSF46894">
    <property type="entry name" value="C-terminal effector domain of the bipartite response regulators"/>
    <property type="match status" value="1"/>
</dbReference>
<dbReference type="Gene3D" id="1.10.10.10">
    <property type="entry name" value="Winged helix-like DNA-binding domain superfamily/Winged helix DNA-binding domain"/>
    <property type="match status" value="1"/>
</dbReference>
<dbReference type="SUPFAM" id="SSF82171">
    <property type="entry name" value="DPP6 N-terminal domain-like"/>
    <property type="match status" value="1"/>
</dbReference>
<feature type="domain" description="OmpR/PhoB-type" evidence="6">
    <location>
        <begin position="13"/>
        <end position="113"/>
    </location>
</feature>
<dbReference type="GO" id="GO:0006355">
    <property type="term" value="P:regulation of DNA-templated transcription"/>
    <property type="evidence" value="ECO:0007669"/>
    <property type="project" value="InterPro"/>
</dbReference>